<reference evidence="6" key="1">
    <citation type="submission" date="2024-07" db="EMBL/GenBank/DDBJ databases">
        <title>Complete genome sequence of Verrucomicrobiaceae bacterium NT6N.</title>
        <authorList>
            <person name="Huang C."/>
            <person name="Takami H."/>
            <person name="Hamasaki K."/>
        </authorList>
    </citation>
    <scope>NUCLEOTIDE SEQUENCE</scope>
    <source>
        <strain evidence="6">NT6N</strain>
    </source>
</reference>
<comment type="similarity">
    <text evidence="1">Belongs to the LysR transcriptional regulatory family.</text>
</comment>
<dbReference type="Gene3D" id="1.10.10.10">
    <property type="entry name" value="Winged helix-like DNA-binding domain superfamily/Winged helix DNA-binding domain"/>
    <property type="match status" value="1"/>
</dbReference>
<keyword evidence="3" id="KW-0238">DNA-binding</keyword>
<dbReference type="InterPro" id="IPR036390">
    <property type="entry name" value="WH_DNA-bd_sf"/>
</dbReference>
<dbReference type="EMBL" id="AP026866">
    <property type="protein sequence ID" value="BDS07227.1"/>
    <property type="molecule type" value="Genomic_DNA"/>
</dbReference>
<evidence type="ECO:0000256" key="1">
    <source>
        <dbReference type="ARBA" id="ARBA00009437"/>
    </source>
</evidence>
<dbReference type="InterPro" id="IPR000847">
    <property type="entry name" value="LysR_HTH_N"/>
</dbReference>
<dbReference type="InterPro" id="IPR036388">
    <property type="entry name" value="WH-like_DNA-bd_sf"/>
</dbReference>
<accession>A0AAT9FMN2</accession>
<dbReference type="PANTHER" id="PTHR30126">
    <property type="entry name" value="HTH-TYPE TRANSCRIPTIONAL REGULATOR"/>
    <property type="match status" value="1"/>
</dbReference>
<evidence type="ECO:0000256" key="2">
    <source>
        <dbReference type="ARBA" id="ARBA00023015"/>
    </source>
</evidence>
<evidence type="ECO:0000256" key="3">
    <source>
        <dbReference type="ARBA" id="ARBA00023125"/>
    </source>
</evidence>
<dbReference type="KEGG" id="osu:NT6N_22670"/>
<dbReference type="AlphaFoldDB" id="A0AAT9FMN2"/>
<dbReference type="GO" id="GO:0000976">
    <property type="term" value="F:transcription cis-regulatory region binding"/>
    <property type="evidence" value="ECO:0007669"/>
    <property type="project" value="TreeGrafter"/>
</dbReference>
<evidence type="ECO:0000256" key="4">
    <source>
        <dbReference type="ARBA" id="ARBA00023163"/>
    </source>
</evidence>
<dbReference type="InterPro" id="IPR005119">
    <property type="entry name" value="LysR_subst-bd"/>
</dbReference>
<dbReference type="FunFam" id="1.10.10.10:FF:000001">
    <property type="entry name" value="LysR family transcriptional regulator"/>
    <property type="match status" value="1"/>
</dbReference>
<dbReference type="SUPFAM" id="SSF46785">
    <property type="entry name" value="Winged helix' DNA-binding domain"/>
    <property type="match status" value="1"/>
</dbReference>
<dbReference type="Gene3D" id="3.40.190.290">
    <property type="match status" value="1"/>
</dbReference>
<dbReference type="Pfam" id="PF00126">
    <property type="entry name" value="HTH_1"/>
    <property type="match status" value="1"/>
</dbReference>
<dbReference type="Pfam" id="PF03466">
    <property type="entry name" value="LysR_substrate"/>
    <property type="match status" value="1"/>
</dbReference>
<dbReference type="CDD" id="cd05466">
    <property type="entry name" value="PBP2_LTTR_substrate"/>
    <property type="match status" value="1"/>
</dbReference>
<gene>
    <name evidence="6" type="ORF">NT6N_22670</name>
</gene>
<protein>
    <submittedName>
        <fullName evidence="6">LysR family transcriptional regulator</fullName>
    </submittedName>
</protein>
<evidence type="ECO:0000313" key="6">
    <source>
        <dbReference type="EMBL" id="BDS07227.1"/>
    </source>
</evidence>
<keyword evidence="4" id="KW-0804">Transcription</keyword>
<name>A0AAT9FMN2_9BACT</name>
<sequence>MNNPKLDLNDLHLLHLIHHHRSITAAAEAVNLTQSTLSRRLQAIELELGIQLFKRTTRKLNITPAGRQLLRDTAAIPNILDSAIQRISEDYLGAEKRITIGVSPALSLAHLPGIFHQQTNLLPEVKILISQPSSDDIIRQVTTNQLDLGIVTHHALLESAVHIHHQMLDRFSIIMPAAQSAPSLKPDLLKKWAQQQSWILPPASSPSRVLIDDWLSDLGIRISPLMELENFDLMCQLCALKMGVAFIPKRALTAFPRKRQLQHLTLLQPPERKLSVIGPKNTVVPTHISTFTESILFS</sequence>
<proteinExistence type="inferred from homology"/>
<keyword evidence="2" id="KW-0805">Transcription regulation</keyword>
<dbReference type="PROSITE" id="PS50931">
    <property type="entry name" value="HTH_LYSR"/>
    <property type="match status" value="1"/>
</dbReference>
<feature type="domain" description="HTH lysR-type" evidence="5">
    <location>
        <begin position="6"/>
        <end position="63"/>
    </location>
</feature>
<dbReference type="GO" id="GO:0003700">
    <property type="term" value="F:DNA-binding transcription factor activity"/>
    <property type="evidence" value="ECO:0007669"/>
    <property type="project" value="InterPro"/>
</dbReference>
<organism evidence="6">
    <name type="scientific">Oceaniferula spumae</name>
    <dbReference type="NCBI Taxonomy" id="2979115"/>
    <lineage>
        <taxon>Bacteria</taxon>
        <taxon>Pseudomonadati</taxon>
        <taxon>Verrucomicrobiota</taxon>
        <taxon>Verrucomicrobiia</taxon>
        <taxon>Verrucomicrobiales</taxon>
        <taxon>Verrucomicrobiaceae</taxon>
        <taxon>Oceaniferula</taxon>
    </lineage>
</organism>
<dbReference type="PANTHER" id="PTHR30126:SF40">
    <property type="entry name" value="HTH-TYPE TRANSCRIPTIONAL REGULATOR GLTR"/>
    <property type="match status" value="1"/>
</dbReference>
<dbReference type="PRINTS" id="PR00039">
    <property type="entry name" value="HTHLYSR"/>
</dbReference>
<evidence type="ECO:0000259" key="5">
    <source>
        <dbReference type="PROSITE" id="PS50931"/>
    </source>
</evidence>
<dbReference type="SUPFAM" id="SSF53850">
    <property type="entry name" value="Periplasmic binding protein-like II"/>
    <property type="match status" value="1"/>
</dbReference>